<protein>
    <submittedName>
        <fullName evidence="2">SPAG5 protein</fullName>
    </submittedName>
</protein>
<name>A0A7K8X7W7_9PICI</name>
<dbReference type="PANTHER" id="PTHR15347:SF1">
    <property type="entry name" value="SPERM-ASSOCIATED ANTIGEN 5"/>
    <property type="match status" value="1"/>
</dbReference>
<sequence>GTSLPASPISPVPDPLGTTLPASPRSPLPEPPGSSVSVSKCSPVLGPSTMNDPSSTVLASLCNPSWGLCTLDFPGGTPLALLCSPFSDPASPWQHHSASTVLPCPRAPHPESPWQHHVPTAVASTSITPVPTAVASTSITPVPTAVASTSITPRELWERSINTSMSSLFCSKDSATQTDSLLWRFPQEQLKSLPRAELEGRLESCLIIIEALSLRQQDWQETQRLLPGVGPAEQRDVLTQTDTAHPKGEEEIYHNLYLDLLRKMETLQRQRGTEEDLQRELGLANTITSTWRKQNLLLQGLVADTFQSLQDEQRALNQEREQVRALVPRCQAMLERVPVKLRSCLEERDALRQQADE</sequence>
<feature type="non-terminal residue" evidence="2">
    <location>
        <position position="1"/>
    </location>
</feature>
<dbReference type="OrthoDB" id="5972338at2759"/>
<evidence type="ECO:0000313" key="2">
    <source>
        <dbReference type="EMBL" id="NXF86987.1"/>
    </source>
</evidence>
<dbReference type="GO" id="GO:0051988">
    <property type="term" value="P:regulation of attachment of spindle microtubules to kinetochore"/>
    <property type="evidence" value="ECO:0007669"/>
    <property type="project" value="InterPro"/>
</dbReference>
<dbReference type="InterPro" id="IPR028728">
    <property type="entry name" value="Astrin"/>
</dbReference>
<dbReference type="PANTHER" id="PTHR15347">
    <property type="entry name" value="SPERM-ASSOCIATED ANTIGEN 5"/>
    <property type="match status" value="1"/>
</dbReference>
<proteinExistence type="predicted"/>
<accession>A0A7K8X7W7</accession>
<keyword evidence="3" id="KW-1185">Reference proteome</keyword>
<gene>
    <name evidence="2" type="primary">Spag5_1</name>
    <name evidence="2" type="ORF">EUBBOU_R15753</name>
</gene>
<evidence type="ECO:0000256" key="1">
    <source>
        <dbReference type="SAM" id="MobiDB-lite"/>
    </source>
</evidence>
<organism evidence="2 3">
    <name type="scientific">Eubucco bourcierii</name>
    <name type="common">red-headed barbet</name>
    <dbReference type="NCBI Taxonomy" id="91767"/>
    <lineage>
        <taxon>Eukaryota</taxon>
        <taxon>Metazoa</taxon>
        <taxon>Chordata</taxon>
        <taxon>Craniata</taxon>
        <taxon>Vertebrata</taxon>
        <taxon>Euteleostomi</taxon>
        <taxon>Archelosauria</taxon>
        <taxon>Archosauria</taxon>
        <taxon>Dinosauria</taxon>
        <taxon>Saurischia</taxon>
        <taxon>Theropoda</taxon>
        <taxon>Coelurosauria</taxon>
        <taxon>Aves</taxon>
        <taxon>Neognathae</taxon>
        <taxon>Neoaves</taxon>
        <taxon>Telluraves</taxon>
        <taxon>Coraciimorphae</taxon>
        <taxon>Piciformes</taxon>
        <taxon>Ramphastidae</taxon>
        <taxon>Eubucco</taxon>
    </lineage>
</organism>
<dbReference type="EMBL" id="VWZE01004741">
    <property type="protein sequence ID" value="NXF86987.1"/>
    <property type="molecule type" value="Genomic_DNA"/>
</dbReference>
<evidence type="ECO:0000313" key="3">
    <source>
        <dbReference type="Proteomes" id="UP000583613"/>
    </source>
</evidence>
<comment type="caution">
    <text evidence="2">The sequence shown here is derived from an EMBL/GenBank/DDBJ whole genome shotgun (WGS) entry which is preliminary data.</text>
</comment>
<feature type="region of interest" description="Disordered" evidence="1">
    <location>
        <begin position="1"/>
        <end position="40"/>
    </location>
</feature>
<dbReference type="AlphaFoldDB" id="A0A7K8X7W7"/>
<dbReference type="GO" id="GO:0051301">
    <property type="term" value="P:cell division"/>
    <property type="evidence" value="ECO:0007669"/>
    <property type="project" value="InterPro"/>
</dbReference>
<feature type="non-terminal residue" evidence="2">
    <location>
        <position position="357"/>
    </location>
</feature>
<reference evidence="2 3" key="1">
    <citation type="submission" date="2019-09" db="EMBL/GenBank/DDBJ databases">
        <title>Bird 10,000 Genomes (B10K) Project - Family phase.</title>
        <authorList>
            <person name="Zhang G."/>
        </authorList>
    </citation>
    <scope>NUCLEOTIDE SEQUENCE [LARGE SCALE GENOMIC DNA]</scope>
    <source>
        <strain evidence="2">B10K-DU-001-04</strain>
        <tissue evidence="2">Muscle</tissue>
    </source>
</reference>
<dbReference type="Proteomes" id="UP000583613">
    <property type="component" value="Unassembled WGS sequence"/>
</dbReference>